<feature type="active site" description="Proton donor" evidence="13">
    <location>
        <position position="140"/>
    </location>
</feature>
<evidence type="ECO:0000256" key="13">
    <source>
        <dbReference type="HAMAP-Rule" id="MF_00102"/>
    </source>
</evidence>
<evidence type="ECO:0000256" key="6">
    <source>
        <dbReference type="ARBA" id="ARBA00023002"/>
    </source>
</evidence>
<dbReference type="OrthoDB" id="9790352at2"/>
<keyword evidence="2 13" id="KW-0963">Cytoplasm</keyword>
<proteinExistence type="inferred from homology"/>
<feature type="binding site" evidence="13">
    <location>
        <position position="137"/>
    </location>
    <ligand>
        <name>(S)-2,3,4,5-tetrahydrodipicolinate</name>
        <dbReference type="ChEBI" id="CHEBI:16845"/>
    </ligand>
</feature>
<evidence type="ECO:0000313" key="15">
    <source>
        <dbReference type="Proteomes" id="UP000007100"/>
    </source>
</evidence>
<evidence type="ECO:0000256" key="3">
    <source>
        <dbReference type="ARBA" id="ARBA00022605"/>
    </source>
</evidence>
<dbReference type="Pfam" id="PF01113">
    <property type="entry name" value="DapB_N"/>
    <property type="match status" value="1"/>
</dbReference>
<protein>
    <recommendedName>
        <fullName evidence="10 13">4-hydroxy-tetrahydrodipicolinate reductase</fullName>
        <shortName evidence="13">HTPA reductase</shortName>
        <ecNumber evidence="10 13">1.17.1.8</ecNumber>
    </recommendedName>
</protein>
<dbReference type="GO" id="GO:0009089">
    <property type="term" value="P:lysine biosynthetic process via diaminopimelate"/>
    <property type="evidence" value="ECO:0007669"/>
    <property type="project" value="UniProtKB-UniRule"/>
</dbReference>
<dbReference type="PANTHER" id="PTHR20836">
    <property type="entry name" value="DIHYDRODIPICOLINATE REDUCTASE"/>
    <property type="match status" value="1"/>
</dbReference>
<dbReference type="InterPro" id="IPR023940">
    <property type="entry name" value="DHDPR_bac"/>
</dbReference>
<feature type="active site" description="Proton donor/acceptor" evidence="13">
    <location>
        <position position="136"/>
    </location>
</feature>
<dbReference type="AlphaFoldDB" id="F0J5D4"/>
<dbReference type="HAMAP" id="MF_00102">
    <property type="entry name" value="DapB"/>
    <property type="match status" value="1"/>
</dbReference>
<dbReference type="SUPFAM" id="SSF55347">
    <property type="entry name" value="Glyceraldehyde-3-phosphate dehydrogenase-like, C-terminal domain"/>
    <property type="match status" value="1"/>
</dbReference>
<dbReference type="NCBIfam" id="TIGR00036">
    <property type="entry name" value="dapB"/>
    <property type="match status" value="1"/>
</dbReference>
<evidence type="ECO:0000256" key="2">
    <source>
        <dbReference type="ARBA" id="ARBA00022490"/>
    </source>
</evidence>
<dbReference type="RefSeq" id="WP_013639650.1">
    <property type="nucleotide sequence ID" value="NC_015186.1"/>
</dbReference>
<evidence type="ECO:0000256" key="1">
    <source>
        <dbReference type="ARBA" id="ARBA00006642"/>
    </source>
</evidence>
<evidence type="ECO:0000256" key="11">
    <source>
        <dbReference type="ARBA" id="ARBA00049080"/>
    </source>
</evidence>
<dbReference type="InterPro" id="IPR036291">
    <property type="entry name" value="NAD(P)-bd_dom_sf"/>
</dbReference>
<comment type="function">
    <text evidence="13">Catalyzes the conversion of 4-hydroxy-tetrahydrodipicolinate (HTPA) to tetrahydrodipicolinate.</text>
</comment>
<feature type="binding site" evidence="13">
    <location>
        <begin position="102"/>
        <end position="105"/>
    </location>
    <ligand>
        <name>NAD(+)</name>
        <dbReference type="ChEBI" id="CHEBI:57540"/>
    </ligand>
</feature>
<feature type="binding site" evidence="13">
    <location>
        <begin position="78"/>
        <end position="80"/>
    </location>
    <ligand>
        <name>NAD(+)</name>
        <dbReference type="ChEBI" id="CHEBI:57540"/>
    </ligand>
</feature>
<keyword evidence="3 13" id="KW-0028">Amino-acid biosynthesis</keyword>
<dbReference type="Pfam" id="PF05173">
    <property type="entry name" value="DapB_C"/>
    <property type="match status" value="1"/>
</dbReference>
<dbReference type="KEGG" id="amv:ACMV_08360"/>
<dbReference type="Gene3D" id="3.30.360.10">
    <property type="entry name" value="Dihydrodipicolinate Reductase, domain 2"/>
    <property type="match status" value="1"/>
</dbReference>
<sequence>MNGADLRIGIAGITGRMGKLLADAVPLAGATLAGGIGRDGDLAALARESDVVIDFTVAATVSRHAGILAGAGTPWVLGTTGFDPAAEADIADAAARIPVFQAANFAPGVNLVIALAERLGATLAAETHDAEILEMHHRQKIDAPSGTALAIGAAVARGRGVDLAAVKDSGRDGHTGKRETGAIGFAALRGGQIVGSHSAIFTSAVEQITLTHHALDRRIFAEGAVRAALWLAGRAPGRYGMRDLLGL</sequence>
<dbReference type="GO" id="GO:0051287">
    <property type="term" value="F:NAD binding"/>
    <property type="evidence" value="ECO:0007669"/>
    <property type="project" value="UniProtKB-UniRule"/>
</dbReference>
<keyword evidence="5 13" id="KW-0220">Diaminopimelate biosynthesis</keyword>
<comment type="similarity">
    <text evidence="1 13">Belongs to the DapB family.</text>
</comment>
<organism evidence="14 15">
    <name type="scientific">Acidiphilium multivorum (strain DSM 11245 / JCM 8867 / NBRC 100883 / AIU 301)</name>
    <dbReference type="NCBI Taxonomy" id="926570"/>
    <lineage>
        <taxon>Bacteria</taxon>
        <taxon>Pseudomonadati</taxon>
        <taxon>Pseudomonadota</taxon>
        <taxon>Alphaproteobacteria</taxon>
        <taxon>Acetobacterales</taxon>
        <taxon>Acidocellaceae</taxon>
        <taxon>Acidiphilium</taxon>
    </lineage>
</organism>
<dbReference type="InterPro" id="IPR000846">
    <property type="entry name" value="DapB_N"/>
</dbReference>
<gene>
    <name evidence="13 14" type="primary">dapB</name>
    <name evidence="14" type="ordered locus">ACMV_08360</name>
</gene>
<comment type="subunit">
    <text evidence="13">Homotetramer.</text>
</comment>
<reference evidence="14 15" key="1">
    <citation type="submission" date="2010-12" db="EMBL/GenBank/DDBJ databases">
        <title>Whole genome sequence of Acidiphilium multivorum AIU301.</title>
        <authorList>
            <person name="Narita-Yamada S."/>
            <person name="Nakamura S."/>
            <person name="Ito N."/>
            <person name="Takarada H."/>
            <person name="Katano Y."/>
            <person name="Nakazawa H."/>
            <person name="Hosoyama A."/>
            <person name="Yamada R."/>
            <person name="Fujita N."/>
        </authorList>
    </citation>
    <scope>NUCLEOTIDE SEQUENCE [LARGE SCALE GENOMIC DNA]</scope>
    <source>
        <strain evidence="15">DSM 11245 / JCM 8867 / AIU301</strain>
    </source>
</reference>
<comment type="caution">
    <text evidence="13">Was originally thought to be a dihydrodipicolinate reductase (DHDPR), catalyzing the conversion of dihydrodipicolinate to tetrahydrodipicolinate. However, it was shown in E.coli that the substrate of the enzymatic reaction is not dihydrodipicolinate (DHDP) but in fact (2S,4S)-4-hydroxy-2,3,4,5-tetrahydrodipicolinic acid (HTPA), the product released by the DapA-catalyzed reaction.</text>
</comment>
<dbReference type="PANTHER" id="PTHR20836:SF0">
    <property type="entry name" value="4-HYDROXY-TETRAHYDRODIPICOLINATE REDUCTASE 1, CHLOROPLASTIC-RELATED"/>
    <property type="match status" value="1"/>
</dbReference>
<evidence type="ECO:0000256" key="12">
    <source>
        <dbReference type="ARBA" id="ARBA00049396"/>
    </source>
</evidence>
<dbReference type="PROSITE" id="PS01298">
    <property type="entry name" value="DAPB"/>
    <property type="match status" value="1"/>
</dbReference>
<evidence type="ECO:0000256" key="10">
    <source>
        <dbReference type="ARBA" id="ARBA00038983"/>
    </source>
</evidence>
<comment type="catalytic activity">
    <reaction evidence="11 13">
        <text>(S)-2,3,4,5-tetrahydrodipicolinate + NADP(+) + H2O = (2S,4S)-4-hydroxy-2,3,4,5-tetrahydrodipicolinate + NADPH + H(+)</text>
        <dbReference type="Rhea" id="RHEA:35331"/>
        <dbReference type="ChEBI" id="CHEBI:15377"/>
        <dbReference type="ChEBI" id="CHEBI:15378"/>
        <dbReference type="ChEBI" id="CHEBI:16845"/>
        <dbReference type="ChEBI" id="CHEBI:57783"/>
        <dbReference type="ChEBI" id="CHEBI:58349"/>
        <dbReference type="ChEBI" id="CHEBI:67139"/>
        <dbReference type="EC" id="1.17.1.8"/>
    </reaction>
</comment>
<dbReference type="InterPro" id="IPR022664">
    <property type="entry name" value="DapB_N_CS"/>
</dbReference>
<evidence type="ECO:0000256" key="5">
    <source>
        <dbReference type="ARBA" id="ARBA00022915"/>
    </source>
</evidence>
<keyword evidence="8 13" id="KW-0457">Lysine biosynthesis</keyword>
<dbReference type="PIRSF" id="PIRSF000161">
    <property type="entry name" value="DHPR"/>
    <property type="match status" value="1"/>
</dbReference>
<keyword evidence="4 13" id="KW-0521">NADP</keyword>
<comment type="subcellular location">
    <subcellularLocation>
        <location evidence="13">Cytoplasm</location>
    </subcellularLocation>
</comment>
<dbReference type="HOGENOM" id="CLU_047479_2_2_5"/>
<evidence type="ECO:0000256" key="7">
    <source>
        <dbReference type="ARBA" id="ARBA00023027"/>
    </source>
</evidence>
<dbReference type="EC" id="1.17.1.8" evidence="10 13"/>
<evidence type="ECO:0000256" key="9">
    <source>
        <dbReference type="ARBA" id="ARBA00037922"/>
    </source>
</evidence>
<dbReference type="GO" id="GO:0005829">
    <property type="term" value="C:cytosol"/>
    <property type="evidence" value="ECO:0007669"/>
    <property type="project" value="TreeGrafter"/>
</dbReference>
<keyword evidence="6 13" id="KW-0560">Oxidoreductase</keyword>
<accession>F0J5D4</accession>
<dbReference type="InterPro" id="IPR022663">
    <property type="entry name" value="DapB_C"/>
</dbReference>
<comment type="catalytic activity">
    <reaction evidence="12 13">
        <text>(S)-2,3,4,5-tetrahydrodipicolinate + NAD(+) + H2O = (2S,4S)-4-hydroxy-2,3,4,5-tetrahydrodipicolinate + NADH + H(+)</text>
        <dbReference type="Rhea" id="RHEA:35323"/>
        <dbReference type="ChEBI" id="CHEBI:15377"/>
        <dbReference type="ChEBI" id="CHEBI:15378"/>
        <dbReference type="ChEBI" id="CHEBI:16845"/>
        <dbReference type="ChEBI" id="CHEBI:57540"/>
        <dbReference type="ChEBI" id="CHEBI:57945"/>
        <dbReference type="ChEBI" id="CHEBI:67139"/>
        <dbReference type="EC" id="1.17.1.8"/>
    </reaction>
</comment>
<dbReference type="GO" id="GO:0016726">
    <property type="term" value="F:oxidoreductase activity, acting on CH or CH2 groups, NAD or NADP as acceptor"/>
    <property type="evidence" value="ECO:0007669"/>
    <property type="project" value="UniProtKB-UniRule"/>
</dbReference>
<dbReference type="GO" id="GO:0019877">
    <property type="term" value="P:diaminopimelate biosynthetic process"/>
    <property type="evidence" value="ECO:0007669"/>
    <property type="project" value="UniProtKB-UniRule"/>
</dbReference>
<dbReference type="UniPathway" id="UPA00034">
    <property type="reaction ID" value="UER00018"/>
</dbReference>
<comment type="pathway">
    <text evidence="9 13">Amino-acid biosynthesis; L-lysine biosynthesis via DAP pathway; (S)-tetrahydrodipicolinate from L-aspartate: step 4/4.</text>
</comment>
<dbReference type="SUPFAM" id="SSF51735">
    <property type="entry name" value="NAD(P)-binding Rossmann-fold domains"/>
    <property type="match status" value="1"/>
</dbReference>
<dbReference type="GO" id="GO:0050661">
    <property type="term" value="F:NADP binding"/>
    <property type="evidence" value="ECO:0007669"/>
    <property type="project" value="UniProtKB-UniRule"/>
</dbReference>
<evidence type="ECO:0000256" key="4">
    <source>
        <dbReference type="ARBA" id="ARBA00022857"/>
    </source>
</evidence>
<dbReference type="Gene3D" id="3.40.50.720">
    <property type="entry name" value="NAD(P)-binding Rossmann-like Domain"/>
    <property type="match status" value="1"/>
</dbReference>
<evidence type="ECO:0000256" key="8">
    <source>
        <dbReference type="ARBA" id="ARBA00023154"/>
    </source>
</evidence>
<comment type="caution">
    <text evidence="13">Lacks conserved residue(s) required for the propagation of feature annotation.</text>
</comment>
<dbReference type="EMBL" id="AP012035">
    <property type="protein sequence ID" value="BAJ80183.1"/>
    <property type="molecule type" value="Genomic_DNA"/>
</dbReference>
<feature type="binding site" evidence="13">
    <location>
        <begin position="12"/>
        <end position="17"/>
    </location>
    <ligand>
        <name>NAD(+)</name>
        <dbReference type="ChEBI" id="CHEBI:57540"/>
    </ligand>
</feature>
<dbReference type="GO" id="GO:0008839">
    <property type="term" value="F:4-hydroxy-tetrahydrodipicolinate reductase"/>
    <property type="evidence" value="ECO:0007669"/>
    <property type="project" value="UniProtKB-UniRule"/>
</dbReference>
<name>F0J5D4_ACIMA</name>
<dbReference type="Proteomes" id="UP000007100">
    <property type="component" value="Chromosome"/>
</dbReference>
<evidence type="ECO:0000313" key="14">
    <source>
        <dbReference type="EMBL" id="BAJ80183.1"/>
    </source>
</evidence>
<feature type="binding site" evidence="13">
    <location>
        <begin position="146"/>
        <end position="147"/>
    </location>
    <ligand>
        <name>(S)-2,3,4,5-tetrahydrodipicolinate</name>
        <dbReference type="ChEBI" id="CHEBI:16845"/>
    </ligand>
</feature>
<keyword evidence="7 13" id="KW-0520">NAD</keyword>
<keyword evidence="15" id="KW-1185">Reference proteome</keyword>